<dbReference type="PROSITE" id="PS00802">
    <property type="entry name" value="TRANSKETOLASE_2"/>
    <property type="match status" value="1"/>
</dbReference>
<dbReference type="GO" id="GO:0005829">
    <property type="term" value="C:cytosol"/>
    <property type="evidence" value="ECO:0007669"/>
    <property type="project" value="TreeGrafter"/>
</dbReference>
<comment type="cofactor">
    <cofactor evidence="20">
        <name>Mg(2+)</name>
        <dbReference type="ChEBI" id="CHEBI:18420"/>
    </cofactor>
    <cofactor evidence="20">
        <name>Ca(2+)</name>
        <dbReference type="ChEBI" id="CHEBI:29108"/>
    </cofactor>
    <cofactor evidence="20">
        <name>Mn(2+)</name>
        <dbReference type="ChEBI" id="CHEBI:29035"/>
    </cofactor>
    <cofactor evidence="20">
        <name>Co(2+)</name>
        <dbReference type="ChEBI" id="CHEBI:48828"/>
    </cofactor>
    <text evidence="20">Binds 1 Mg(2+) ion per subunit. Can also utilize other divalent metal cations, such as Ca(2+), Mn(2+) and Co(2+).</text>
</comment>
<dbReference type="InterPro" id="IPR005478">
    <property type="entry name" value="Transketolase_bac-like"/>
</dbReference>
<dbReference type="SUPFAM" id="SSF52922">
    <property type="entry name" value="TK C-terminal domain-like"/>
    <property type="match status" value="1"/>
</dbReference>
<feature type="binding site" evidence="16">
    <location>
        <position position="470"/>
    </location>
    <ligand>
        <name>substrate</name>
    </ligand>
</feature>
<feature type="binding site" evidence="17">
    <location>
        <position position="262"/>
    </location>
    <ligand>
        <name>thiamine diphosphate</name>
        <dbReference type="ChEBI" id="CHEBI:58937"/>
    </ligand>
</feature>
<evidence type="ECO:0000313" key="23">
    <source>
        <dbReference type="EMBL" id="RDY22224.1"/>
    </source>
</evidence>
<evidence type="ECO:0000256" key="13">
    <source>
        <dbReference type="ARBA" id="ARBA00049473"/>
    </source>
</evidence>
<comment type="similarity">
    <text evidence="5 20">Belongs to the transketolase family.</text>
</comment>
<dbReference type="InterPro" id="IPR049557">
    <property type="entry name" value="Transketolase_CS"/>
</dbReference>
<evidence type="ECO:0000256" key="12">
    <source>
        <dbReference type="ARBA" id="ARBA00023052"/>
    </source>
</evidence>
<keyword evidence="8 20" id="KW-0808">Transferase</keyword>
<evidence type="ECO:0000256" key="3">
    <source>
        <dbReference type="ARBA" id="ARBA00001941"/>
    </source>
</evidence>
<evidence type="ECO:0000256" key="15">
    <source>
        <dbReference type="PIRSR" id="PIRSR605478-1"/>
    </source>
</evidence>
<evidence type="ECO:0000256" key="11">
    <source>
        <dbReference type="ARBA" id="ARBA00022842"/>
    </source>
</evidence>
<comment type="cofactor">
    <cofactor evidence="18">
        <name>Mg(2+)</name>
        <dbReference type="ChEBI" id="CHEBI:18420"/>
    </cofactor>
    <text evidence="18">Binds 1 Mg(2+) ion per subunit. Can also utilize other divalent metal cations, such as Ca(2+), Mn(2+) and Co(2+).</text>
</comment>
<feature type="binding site" evidence="17">
    <location>
        <begin position="115"/>
        <end position="117"/>
    </location>
    <ligand>
        <name>thiamine diphosphate</name>
        <dbReference type="ChEBI" id="CHEBI:58937"/>
    </ligand>
</feature>
<dbReference type="GO" id="GO:0004802">
    <property type="term" value="F:transketolase activity"/>
    <property type="evidence" value="ECO:0007669"/>
    <property type="project" value="UniProtKB-UniRule"/>
</dbReference>
<dbReference type="NCBIfam" id="TIGR00232">
    <property type="entry name" value="tktlase_bact"/>
    <property type="match status" value="1"/>
</dbReference>
<feature type="binding site" evidence="16">
    <location>
        <position position="521"/>
    </location>
    <ligand>
        <name>substrate</name>
    </ligand>
</feature>
<feature type="site" description="Important for catalytic activity" evidence="19">
    <location>
        <position position="262"/>
    </location>
</feature>
<dbReference type="FunFam" id="3.40.50.970:FF:000004">
    <property type="entry name" value="Transketolase"/>
    <property type="match status" value="1"/>
</dbReference>
<feature type="binding site" evidence="16">
    <location>
        <position position="474"/>
    </location>
    <ligand>
        <name>substrate</name>
    </ligand>
</feature>
<feature type="binding site" evidence="17">
    <location>
        <position position="438"/>
    </location>
    <ligand>
        <name>thiamine diphosphate</name>
        <dbReference type="ChEBI" id="CHEBI:58937"/>
    </ligand>
</feature>
<evidence type="ECO:0000256" key="19">
    <source>
        <dbReference type="PIRSR" id="PIRSR605478-5"/>
    </source>
</evidence>
<feature type="binding site" evidence="16">
    <location>
        <position position="262"/>
    </location>
    <ligand>
        <name>substrate</name>
    </ligand>
</feature>
<keyword evidence="12 17" id="KW-0786">Thiamine pyrophosphate</keyword>
<feature type="binding site" evidence="18">
    <location>
        <position position="188"/>
    </location>
    <ligand>
        <name>Mg(2+)</name>
        <dbReference type="ChEBI" id="CHEBI:18420"/>
    </ligand>
</feature>
<dbReference type="GO" id="GO:0046872">
    <property type="term" value="F:metal ion binding"/>
    <property type="evidence" value="ECO:0007669"/>
    <property type="project" value="UniProtKB-KW"/>
</dbReference>
<evidence type="ECO:0000256" key="14">
    <source>
        <dbReference type="NCBIfam" id="TIGR00232"/>
    </source>
</evidence>
<keyword evidence="11 18" id="KW-0460">Magnesium</keyword>
<dbReference type="CDD" id="cd07033">
    <property type="entry name" value="TPP_PYR_DXS_TK_like"/>
    <property type="match status" value="1"/>
</dbReference>
<evidence type="ECO:0000256" key="16">
    <source>
        <dbReference type="PIRSR" id="PIRSR605478-2"/>
    </source>
</evidence>
<dbReference type="Proteomes" id="UP000093352">
    <property type="component" value="Unassembled WGS sequence"/>
</dbReference>
<dbReference type="Gene3D" id="3.40.50.970">
    <property type="match status" value="2"/>
</dbReference>
<dbReference type="InterPro" id="IPR020826">
    <property type="entry name" value="Transketolase_BS"/>
</dbReference>
<feature type="domain" description="Transketolase-like pyrimidine-binding" evidence="22">
    <location>
        <begin position="355"/>
        <end position="526"/>
    </location>
</feature>
<feature type="binding site" evidence="18">
    <location>
        <position position="156"/>
    </location>
    <ligand>
        <name>Mg(2+)</name>
        <dbReference type="ChEBI" id="CHEBI:18420"/>
    </ligand>
</feature>
<dbReference type="CDD" id="cd02012">
    <property type="entry name" value="TPP_TK"/>
    <property type="match status" value="1"/>
</dbReference>
<dbReference type="Pfam" id="PF22613">
    <property type="entry name" value="Transketolase_C_1"/>
    <property type="match status" value="1"/>
</dbReference>
<comment type="caution">
    <text evidence="23">The sequence shown here is derived from an EMBL/GenBank/DDBJ whole genome shotgun (WGS) entry which is preliminary data.</text>
</comment>
<evidence type="ECO:0000256" key="21">
    <source>
        <dbReference type="SAM" id="Coils"/>
    </source>
</evidence>
<proteinExistence type="inferred from homology"/>
<feature type="binding site" evidence="17">
    <location>
        <position position="157"/>
    </location>
    <ligand>
        <name>thiamine diphosphate</name>
        <dbReference type="ChEBI" id="CHEBI:58937"/>
    </ligand>
</feature>
<dbReference type="PROSITE" id="PS00801">
    <property type="entry name" value="TRANSKETOLASE_1"/>
    <property type="match status" value="1"/>
</dbReference>
<dbReference type="GO" id="GO:0006098">
    <property type="term" value="P:pentose-phosphate shunt"/>
    <property type="evidence" value="ECO:0007669"/>
    <property type="project" value="TreeGrafter"/>
</dbReference>
<comment type="function">
    <text evidence="4 20">Catalyzes the transfer of a two-carbon ketol group from a ketose donor to an aldose acceptor, via a covalent intermediate with the cofactor thiamine pyrophosphate.</text>
</comment>
<dbReference type="InterPro" id="IPR005475">
    <property type="entry name" value="Transketolase-like_Pyr-bd"/>
</dbReference>
<dbReference type="FunFam" id="3.40.50.970:FF:000045">
    <property type="entry name" value="Transketolase"/>
    <property type="match status" value="1"/>
</dbReference>
<feature type="coiled-coil region" evidence="21">
    <location>
        <begin position="293"/>
        <end position="320"/>
    </location>
</feature>
<keyword evidence="24" id="KW-1185">Reference proteome</keyword>
<feature type="binding site" evidence="17">
    <location>
        <position position="186"/>
    </location>
    <ligand>
        <name>thiamine diphosphate</name>
        <dbReference type="ChEBI" id="CHEBI:58937"/>
    </ligand>
</feature>
<comment type="subunit">
    <text evidence="6 20">Homodimer.</text>
</comment>
<evidence type="ECO:0000313" key="24">
    <source>
        <dbReference type="Proteomes" id="UP000093352"/>
    </source>
</evidence>
<dbReference type="STRING" id="1871336.BBG48_00755"/>
<evidence type="ECO:0000256" key="4">
    <source>
        <dbReference type="ARBA" id="ARBA00002931"/>
    </source>
</evidence>
<comment type="cofactor">
    <cofactor evidence="3">
        <name>Co(2+)</name>
        <dbReference type="ChEBI" id="CHEBI:48828"/>
    </cofactor>
</comment>
<dbReference type="InterPro" id="IPR009014">
    <property type="entry name" value="Transketo_C/PFOR_II"/>
</dbReference>
<dbReference type="Pfam" id="PF02779">
    <property type="entry name" value="Transket_pyr"/>
    <property type="match status" value="1"/>
</dbReference>
<name>A0A371IP08_9FIRM</name>
<comment type="cofactor">
    <cofactor evidence="17">
        <name>thiamine diphosphate</name>
        <dbReference type="ChEBI" id="CHEBI:58937"/>
    </cofactor>
    <text evidence="17">Binds 1 thiamine pyrophosphate per subunit. During the reaction, the substrate forms a covalent intermediate with the cofactor.</text>
</comment>
<evidence type="ECO:0000259" key="22">
    <source>
        <dbReference type="SMART" id="SM00861"/>
    </source>
</evidence>
<organism evidence="23 24">
    <name type="scientific">Criibacterium bergeronii</name>
    <dbReference type="NCBI Taxonomy" id="1871336"/>
    <lineage>
        <taxon>Bacteria</taxon>
        <taxon>Bacillati</taxon>
        <taxon>Bacillota</taxon>
        <taxon>Clostridia</taxon>
        <taxon>Peptostreptococcales</taxon>
        <taxon>Filifactoraceae</taxon>
        <taxon>Criibacterium</taxon>
    </lineage>
</organism>
<evidence type="ECO:0000256" key="7">
    <source>
        <dbReference type="ARBA" id="ARBA00013152"/>
    </source>
</evidence>
<dbReference type="SUPFAM" id="SSF52518">
    <property type="entry name" value="Thiamin diphosphate-binding fold (THDP-binding)"/>
    <property type="match status" value="2"/>
</dbReference>
<accession>A0A371IP08</accession>
<evidence type="ECO:0000256" key="8">
    <source>
        <dbReference type="ARBA" id="ARBA00022679"/>
    </source>
</evidence>
<keyword evidence="21" id="KW-0175">Coiled coil</keyword>
<feature type="binding site" evidence="16">
    <location>
        <position position="385"/>
    </location>
    <ligand>
        <name>substrate</name>
    </ligand>
</feature>
<evidence type="ECO:0000256" key="18">
    <source>
        <dbReference type="PIRSR" id="PIRSR605478-4"/>
    </source>
</evidence>
<feature type="binding site" evidence="18">
    <location>
        <position position="186"/>
    </location>
    <ligand>
        <name>Mg(2+)</name>
        <dbReference type="ChEBI" id="CHEBI:18420"/>
    </ligand>
</feature>
<feature type="site" description="Important for catalytic activity" evidence="19">
    <location>
        <position position="27"/>
    </location>
</feature>
<feature type="binding site" evidence="16">
    <location>
        <position position="27"/>
    </location>
    <ligand>
        <name>substrate</name>
    </ligand>
</feature>
<dbReference type="SMART" id="SM00861">
    <property type="entry name" value="Transket_pyr"/>
    <property type="match status" value="1"/>
</dbReference>
<evidence type="ECO:0000256" key="6">
    <source>
        <dbReference type="ARBA" id="ARBA00011738"/>
    </source>
</evidence>
<sequence length="662" mass="73426">MNKLTNEMVNAVRLLSIDQVQAANSGHPGAPMGAAPITTELWANHMVFNPNNPDFLRRDRFVLSAGHASAMLYSLLHLFGYDLSLEELKKFRQYGSKTPGHPEYKHTPGVECTTGPLGAGFAMAVGMAMSERHLASVFNKDDATLIDNYTYVYAGDGCMMESINTEAASIAGTMGLGKLIVFYDSNNITIEGNTDLAFTEDVSKRYDAYDWQVLKVEDGNDTNAIGKAIEEAKKETSKPTLIIIKTFIGFGCEERQNTAKAHGEPLGADNVKKVRQFFKWSSEEPFIIPQNIYDDYKKIADEKIQKCDELQKEIDDYFKKYPEMKTLYDKYFGDNNSDYVEEFEKLYATKPEKAMATRATSGDILQKVKDFVPNLIGGSADLAPSNKSVMEGESYFSKTTPNGRNIHYGVRELAMTGISNGIFCYGGLRAYLATFFVFSDYTKPMLRLSCLMKAPIICIFTHDSIGVGEDGATHQPIEQLTALRATPNINVFRPADYTETVAAWETAILSKTTPTLLVLTRQNLPQQKGSSIEALNGGYIISNSEKLVPDGIIIATGSEVELAIEAQKELKQEGIDVRIVSMPCTNIFDKQPDEYKEKILPKDVTKRLAVEAGATDGWWKYVGLNGDVIGIDEFGISAPAKEVFKHFGITTENVVNRFKNLK</sequence>
<evidence type="ECO:0000256" key="20">
    <source>
        <dbReference type="RuleBase" id="RU004996"/>
    </source>
</evidence>
<feature type="active site" description="Proton donor" evidence="15">
    <location>
        <position position="412"/>
    </location>
</feature>
<reference evidence="23 24" key="1">
    <citation type="journal article" date="2016" name="Genome Announc.">
        <title>Draft Genome Sequence of Criibacterium bergeronii gen. nov., sp. nov., Strain CCRI-22567T, Isolated from a Vaginal Sample from a Woman with Bacterial Vaginosis.</title>
        <authorList>
            <person name="Maheux A.F."/>
            <person name="Berube E."/>
            <person name="Boudreau D.K."/>
            <person name="Raymond F."/>
            <person name="Corbeil J."/>
            <person name="Roy P.H."/>
            <person name="Boissinot M."/>
            <person name="Omar R.F."/>
        </authorList>
    </citation>
    <scope>NUCLEOTIDE SEQUENCE [LARGE SCALE GENOMIC DNA]</scope>
    <source>
        <strain evidence="23 24">CCRI-22567</strain>
    </source>
</reference>
<dbReference type="EMBL" id="MBEW02000001">
    <property type="protein sequence ID" value="RDY22224.1"/>
    <property type="molecule type" value="Genomic_DNA"/>
</dbReference>
<feature type="binding site" evidence="17">
    <location>
        <position position="67"/>
    </location>
    <ligand>
        <name>thiamine diphosphate</name>
        <dbReference type="ChEBI" id="CHEBI:58937"/>
    </ligand>
</feature>
<keyword evidence="9 18" id="KW-0479">Metal-binding</keyword>
<evidence type="ECO:0000256" key="2">
    <source>
        <dbReference type="ARBA" id="ARBA00001936"/>
    </source>
</evidence>
<dbReference type="FunFam" id="3.40.50.920:FF:000003">
    <property type="entry name" value="Transketolase"/>
    <property type="match status" value="1"/>
</dbReference>
<dbReference type="InterPro" id="IPR055152">
    <property type="entry name" value="Transketolase-like_C_2"/>
</dbReference>
<evidence type="ECO:0000256" key="1">
    <source>
        <dbReference type="ARBA" id="ARBA00001913"/>
    </source>
</evidence>
<feature type="binding site" evidence="16">
    <location>
        <position position="462"/>
    </location>
    <ligand>
        <name>substrate</name>
    </ligand>
</feature>
<gene>
    <name evidence="23" type="primary">tkt</name>
    <name evidence="23" type="ORF">BBG48_000460</name>
</gene>
<dbReference type="Gene3D" id="3.40.50.920">
    <property type="match status" value="1"/>
</dbReference>
<comment type="cofactor">
    <cofactor evidence="2">
        <name>Mn(2+)</name>
        <dbReference type="ChEBI" id="CHEBI:29035"/>
    </cofactor>
</comment>
<dbReference type="PANTHER" id="PTHR43522">
    <property type="entry name" value="TRANSKETOLASE"/>
    <property type="match status" value="1"/>
</dbReference>
<dbReference type="AlphaFoldDB" id="A0A371IP08"/>
<evidence type="ECO:0000256" key="17">
    <source>
        <dbReference type="PIRSR" id="PIRSR605478-3"/>
    </source>
</evidence>
<keyword evidence="10 20" id="KW-0106">Calcium</keyword>
<dbReference type="Pfam" id="PF00456">
    <property type="entry name" value="Transketolase_N"/>
    <property type="match status" value="1"/>
</dbReference>
<comment type="cofactor">
    <cofactor evidence="1">
        <name>Ca(2+)</name>
        <dbReference type="ChEBI" id="CHEBI:29108"/>
    </cofactor>
</comment>
<dbReference type="EC" id="2.2.1.1" evidence="7 14"/>
<evidence type="ECO:0000256" key="5">
    <source>
        <dbReference type="ARBA" id="ARBA00007131"/>
    </source>
</evidence>
<evidence type="ECO:0000256" key="10">
    <source>
        <dbReference type="ARBA" id="ARBA00022837"/>
    </source>
</evidence>
<protein>
    <recommendedName>
        <fullName evidence="7 14">Transketolase</fullName>
        <ecNumber evidence="7 14">2.2.1.1</ecNumber>
    </recommendedName>
</protein>
<dbReference type="InterPro" id="IPR033247">
    <property type="entry name" value="Transketolase_fam"/>
</dbReference>
<dbReference type="InterPro" id="IPR029061">
    <property type="entry name" value="THDP-binding"/>
</dbReference>
<evidence type="ECO:0000256" key="9">
    <source>
        <dbReference type="ARBA" id="ARBA00022723"/>
    </source>
</evidence>
<comment type="catalytic activity">
    <reaction evidence="13 20">
        <text>D-sedoheptulose 7-phosphate + D-glyceraldehyde 3-phosphate = aldehydo-D-ribose 5-phosphate + D-xylulose 5-phosphate</text>
        <dbReference type="Rhea" id="RHEA:10508"/>
        <dbReference type="ChEBI" id="CHEBI:57483"/>
        <dbReference type="ChEBI" id="CHEBI:57737"/>
        <dbReference type="ChEBI" id="CHEBI:58273"/>
        <dbReference type="ChEBI" id="CHEBI:59776"/>
        <dbReference type="EC" id="2.2.1.1"/>
    </reaction>
</comment>
<feature type="binding site" evidence="16">
    <location>
        <position position="358"/>
    </location>
    <ligand>
        <name>substrate</name>
    </ligand>
</feature>
<dbReference type="InterPro" id="IPR005474">
    <property type="entry name" value="Transketolase_N"/>
</dbReference>
<dbReference type="PANTHER" id="PTHR43522:SF10">
    <property type="entry name" value="TRANSKETOLASE"/>
    <property type="match status" value="1"/>
</dbReference>